<dbReference type="RefSeq" id="WP_169346687.1">
    <property type="nucleotide sequence ID" value="NZ_JABBJJ010000097.1"/>
</dbReference>
<evidence type="ECO:0000313" key="2">
    <source>
        <dbReference type="EMBL" id="NMO17405.1"/>
    </source>
</evidence>
<comment type="caution">
    <text evidence="2">The sequence shown here is derived from an EMBL/GenBank/DDBJ whole genome shotgun (WGS) entry which is preliminary data.</text>
</comment>
<feature type="signal peptide" evidence="1">
    <location>
        <begin position="1"/>
        <end position="19"/>
    </location>
</feature>
<evidence type="ECO:0000313" key="3">
    <source>
        <dbReference type="Proteomes" id="UP000518300"/>
    </source>
</evidence>
<sequence length="151" mass="16156">MSIQRVVKPLQFGALFVSAAALLGACGEPMSGEETVQEEAAGTDSTLTAFNIPAPVASMNCSKIGTTISCTGSGGDGVTPYTYQWQTVDDFGSGPTSPYWYNGGTAYTDYCNFVLSTSGTYFTKYIRFRVVDASARVSNEVTKSYRCWAPN</sequence>
<keyword evidence="3" id="KW-1185">Reference proteome</keyword>
<evidence type="ECO:0008006" key="4">
    <source>
        <dbReference type="Google" id="ProtNLM"/>
    </source>
</evidence>
<organism evidence="2 3">
    <name type="scientific">Pyxidicoccus fallax</name>
    <dbReference type="NCBI Taxonomy" id="394095"/>
    <lineage>
        <taxon>Bacteria</taxon>
        <taxon>Pseudomonadati</taxon>
        <taxon>Myxococcota</taxon>
        <taxon>Myxococcia</taxon>
        <taxon>Myxococcales</taxon>
        <taxon>Cystobacterineae</taxon>
        <taxon>Myxococcaceae</taxon>
        <taxon>Pyxidicoccus</taxon>
    </lineage>
</organism>
<name>A0A848LI62_9BACT</name>
<dbReference type="PROSITE" id="PS51257">
    <property type="entry name" value="PROKAR_LIPOPROTEIN"/>
    <property type="match status" value="1"/>
</dbReference>
<gene>
    <name evidence="2" type="ORF">HG543_21440</name>
</gene>
<dbReference type="AlphaFoldDB" id="A0A848LI62"/>
<reference evidence="2 3" key="1">
    <citation type="submission" date="2020-04" db="EMBL/GenBank/DDBJ databases">
        <title>Draft genome of Pyxidicoccus fallax type strain.</title>
        <authorList>
            <person name="Whitworth D.E."/>
        </authorList>
    </citation>
    <scope>NUCLEOTIDE SEQUENCE [LARGE SCALE GENOMIC DNA]</scope>
    <source>
        <strain evidence="2 3">DSM 14698</strain>
    </source>
</reference>
<keyword evidence="1" id="KW-0732">Signal</keyword>
<accession>A0A848LI62</accession>
<feature type="chain" id="PRO_5032646573" description="Ig-like domain-containing protein" evidence="1">
    <location>
        <begin position="20"/>
        <end position="151"/>
    </location>
</feature>
<protein>
    <recommendedName>
        <fullName evidence="4">Ig-like domain-containing protein</fullName>
    </recommendedName>
</protein>
<dbReference type="EMBL" id="JABBJJ010000097">
    <property type="protein sequence ID" value="NMO17405.1"/>
    <property type="molecule type" value="Genomic_DNA"/>
</dbReference>
<proteinExistence type="predicted"/>
<evidence type="ECO:0000256" key="1">
    <source>
        <dbReference type="SAM" id="SignalP"/>
    </source>
</evidence>
<dbReference type="Proteomes" id="UP000518300">
    <property type="component" value="Unassembled WGS sequence"/>
</dbReference>